<name>A0AAD9F3J4_DISEL</name>
<dbReference type="EMBL" id="JASDAP010000018">
    <property type="protein sequence ID" value="KAK1887764.1"/>
    <property type="molecule type" value="Genomic_DNA"/>
</dbReference>
<protein>
    <submittedName>
        <fullName evidence="2">CRISPR-associated protein Cas7/Csa2 1</fullName>
    </submittedName>
</protein>
<accession>A0AAD9F3J4</accession>
<organism evidence="2 3">
    <name type="scientific">Dissostichus eleginoides</name>
    <name type="common">Patagonian toothfish</name>
    <name type="synonym">Dissostichus amissus</name>
    <dbReference type="NCBI Taxonomy" id="100907"/>
    <lineage>
        <taxon>Eukaryota</taxon>
        <taxon>Metazoa</taxon>
        <taxon>Chordata</taxon>
        <taxon>Craniata</taxon>
        <taxon>Vertebrata</taxon>
        <taxon>Euteleostomi</taxon>
        <taxon>Actinopterygii</taxon>
        <taxon>Neopterygii</taxon>
        <taxon>Teleostei</taxon>
        <taxon>Neoteleostei</taxon>
        <taxon>Acanthomorphata</taxon>
        <taxon>Eupercaria</taxon>
        <taxon>Perciformes</taxon>
        <taxon>Notothenioidei</taxon>
        <taxon>Nototheniidae</taxon>
        <taxon>Dissostichus</taxon>
    </lineage>
</organism>
<dbReference type="Proteomes" id="UP001228049">
    <property type="component" value="Unassembled WGS sequence"/>
</dbReference>
<evidence type="ECO:0000256" key="1">
    <source>
        <dbReference type="SAM" id="MobiDB-lite"/>
    </source>
</evidence>
<feature type="compositionally biased region" description="Low complexity" evidence="1">
    <location>
        <begin position="54"/>
        <end position="73"/>
    </location>
</feature>
<feature type="compositionally biased region" description="Polar residues" evidence="1">
    <location>
        <begin position="35"/>
        <end position="47"/>
    </location>
</feature>
<feature type="region of interest" description="Disordered" evidence="1">
    <location>
        <begin position="1"/>
        <end position="73"/>
    </location>
</feature>
<evidence type="ECO:0000313" key="3">
    <source>
        <dbReference type="Proteomes" id="UP001228049"/>
    </source>
</evidence>
<gene>
    <name evidence="2" type="ORF">KUDE01_028551</name>
</gene>
<proteinExistence type="predicted"/>
<comment type="caution">
    <text evidence="2">The sequence shown here is derived from an EMBL/GenBank/DDBJ whole genome shotgun (WGS) entry which is preliminary data.</text>
</comment>
<reference evidence="2" key="1">
    <citation type="submission" date="2023-04" db="EMBL/GenBank/DDBJ databases">
        <title>Chromosome-level genome of Chaenocephalus aceratus.</title>
        <authorList>
            <person name="Park H."/>
        </authorList>
    </citation>
    <scope>NUCLEOTIDE SEQUENCE</scope>
    <source>
        <strain evidence="2">DE</strain>
        <tissue evidence="2">Muscle</tissue>
    </source>
</reference>
<evidence type="ECO:0000313" key="2">
    <source>
        <dbReference type="EMBL" id="KAK1887764.1"/>
    </source>
</evidence>
<keyword evidence="3" id="KW-1185">Reference proteome</keyword>
<dbReference type="AlphaFoldDB" id="A0AAD9F3J4"/>
<sequence>MPESPLSPPAARQTAASSLLSHTHVGAGERAANGDSCSRVSAENWQSLHRKQVSSSSYYSSTSHSSSSSSSSS</sequence>